<organism evidence="3 4">
    <name type="scientific">Actinomadura macrotermitis</name>
    <dbReference type="NCBI Taxonomy" id="2585200"/>
    <lineage>
        <taxon>Bacteria</taxon>
        <taxon>Bacillati</taxon>
        <taxon>Actinomycetota</taxon>
        <taxon>Actinomycetes</taxon>
        <taxon>Streptosporangiales</taxon>
        <taxon>Thermomonosporaceae</taxon>
        <taxon>Actinomadura</taxon>
    </lineage>
</organism>
<evidence type="ECO:0000313" key="3">
    <source>
        <dbReference type="EMBL" id="MQY02106.1"/>
    </source>
</evidence>
<accession>A0A7K0BM06</accession>
<evidence type="ECO:0000256" key="2">
    <source>
        <dbReference type="SAM" id="Phobius"/>
    </source>
</evidence>
<comment type="caution">
    <text evidence="3">The sequence shown here is derived from an EMBL/GenBank/DDBJ whole genome shotgun (WGS) entry which is preliminary data.</text>
</comment>
<feature type="transmembrane region" description="Helical" evidence="2">
    <location>
        <begin position="351"/>
        <end position="370"/>
    </location>
</feature>
<feature type="transmembrane region" description="Helical" evidence="2">
    <location>
        <begin position="411"/>
        <end position="440"/>
    </location>
</feature>
<dbReference type="Proteomes" id="UP000487268">
    <property type="component" value="Unassembled WGS sequence"/>
</dbReference>
<dbReference type="RefSeq" id="WP_153530388.1">
    <property type="nucleotide sequence ID" value="NZ_WEGH01000001.1"/>
</dbReference>
<feature type="transmembrane region" description="Helical" evidence="2">
    <location>
        <begin position="294"/>
        <end position="313"/>
    </location>
</feature>
<feature type="region of interest" description="Disordered" evidence="1">
    <location>
        <begin position="451"/>
        <end position="471"/>
    </location>
</feature>
<dbReference type="OrthoDB" id="4350291at2"/>
<evidence type="ECO:0000256" key="1">
    <source>
        <dbReference type="SAM" id="MobiDB-lite"/>
    </source>
</evidence>
<keyword evidence="4" id="KW-1185">Reference proteome</keyword>
<name>A0A7K0BM06_9ACTN</name>
<evidence type="ECO:0000313" key="4">
    <source>
        <dbReference type="Proteomes" id="UP000487268"/>
    </source>
</evidence>
<gene>
    <name evidence="3" type="ORF">ACRB68_01330</name>
</gene>
<reference evidence="3 4" key="1">
    <citation type="submission" date="2019-10" db="EMBL/GenBank/DDBJ databases">
        <title>Actinomadura rubteroloni sp. nov. and Actinomadura macrotermitis sp. nov., isolated from the gut of fungus growing-termite Macrotermes natalensis.</title>
        <authorList>
            <person name="Benndorf R."/>
            <person name="Martin K."/>
            <person name="Kuefner M."/>
            <person name="De Beer W."/>
            <person name="Kaster A.-K."/>
            <person name="Vollmers J."/>
            <person name="Poulsen M."/>
            <person name="Beemelmanns C."/>
        </authorList>
    </citation>
    <scope>NUCLEOTIDE SEQUENCE [LARGE SCALE GENOMIC DNA]</scope>
    <source>
        <strain evidence="3 4">RB68</strain>
    </source>
</reference>
<keyword evidence="2" id="KW-1133">Transmembrane helix</keyword>
<dbReference type="EMBL" id="WEGH01000001">
    <property type="protein sequence ID" value="MQY02106.1"/>
    <property type="molecule type" value="Genomic_DNA"/>
</dbReference>
<protein>
    <recommendedName>
        <fullName evidence="5">Integral membrane protein</fullName>
    </recommendedName>
</protein>
<dbReference type="AlphaFoldDB" id="A0A7K0BM06"/>
<feature type="transmembrane region" description="Helical" evidence="2">
    <location>
        <begin position="270"/>
        <end position="288"/>
    </location>
</feature>
<feature type="transmembrane region" description="Helical" evidence="2">
    <location>
        <begin position="53"/>
        <end position="75"/>
    </location>
</feature>
<sequence>MSDADHAAGEGAGASGTEDVQRLRAEVADLRRRLAERPVPRARPGPLRVRRTIAAALVALAGFGLVASVIGVWGARTTLDTDRWVATVAPLPQRPEINAAMAAYLTDQVFDRLDVRKRLAEALPPKAAFLADPVTGAVRDYMREQVQAFMATDRFAALWRQANEFAHAQIVATVKGESSTLTVHDDTVTLNLLPVINDVLVKVSNEMPTLFGRQLRLPALSSAEVPADLRERVQAALGVTLPADFGQITVYHDADLSGFQDAVLLCKRGLFLLVLGTLLCLGLAVWVSPGRRRTLLQFGVAVAIGEVVLAGVLREIRDRMLERVPQGVYREGASAAVHEVFRMLRERGDQMLWLGVAVAAVSYLVGPGRLPVLVRLSIVRGARSLVGRVRSTAADESLRTWTARHLDALRIGGAVVASLFAFLFPSWTALLVVLVIVAAYEAGVAVLARPATPDPRGDRTPARTESPTAGR</sequence>
<keyword evidence="2" id="KW-0472">Membrane</keyword>
<evidence type="ECO:0008006" key="5">
    <source>
        <dbReference type="Google" id="ProtNLM"/>
    </source>
</evidence>
<keyword evidence="2" id="KW-0812">Transmembrane</keyword>
<proteinExistence type="predicted"/>